<dbReference type="Pfam" id="PF13476">
    <property type="entry name" value="AAA_23"/>
    <property type="match status" value="1"/>
</dbReference>
<evidence type="ECO:0000313" key="3">
    <source>
        <dbReference type="Proteomes" id="UP000467637"/>
    </source>
</evidence>
<feature type="domain" description="Rad50/SbcC-type AAA" evidence="1">
    <location>
        <begin position="6"/>
        <end position="176"/>
    </location>
</feature>
<reference evidence="2 3" key="1">
    <citation type="submission" date="2019-12" db="EMBL/GenBank/DDBJ databases">
        <authorList>
            <person name="Huq M.A."/>
        </authorList>
    </citation>
    <scope>NUCLEOTIDE SEQUENCE [LARGE SCALE GENOMIC DNA]</scope>
    <source>
        <strain evidence="2 3">MAH-34</strain>
    </source>
</reference>
<dbReference type="RefSeq" id="WP_157325700.1">
    <property type="nucleotide sequence ID" value="NZ_WSEM01000034.1"/>
</dbReference>
<dbReference type="InterPro" id="IPR038729">
    <property type="entry name" value="Rad50/SbcC_AAA"/>
</dbReference>
<proteinExistence type="predicted"/>
<protein>
    <submittedName>
        <fullName evidence="2">AAA family ATPase</fullName>
    </submittedName>
</protein>
<dbReference type="Gene3D" id="3.40.50.300">
    <property type="entry name" value="P-loop containing nucleotide triphosphate hydrolases"/>
    <property type="match status" value="1"/>
</dbReference>
<evidence type="ECO:0000259" key="1">
    <source>
        <dbReference type="Pfam" id="PF13476"/>
    </source>
</evidence>
<sequence>MSQIKIKKFYLNEETQILFNDGENYIVGLTATGKTTLFNLIQFILGIRKNFNGIINNSQKPYITCEFTNNRLIKISRDFNSNEVVFTEGNTIKTVKVNSSELNEVYSSFMNPSTEHYKRSALDILNFSFLTAIDLGKSYFYKKKPLKSILGYNEEYLESIENDINKLKSGLEIEKQSLNLLDIYIENVRASLLSINGVVENPDQIIGILEMELTKVKKTYESNYELLQRSKEIYDHELTLYDEFFQGRILELQPYFQEVLNLIMPSFESKLNNLTLSDLINNKNINMNNTSMGEKIIIYFALHLTLCRSLSNEKFQNGGSGLLVTDELFIFNDNYSLKRIRNKINEVTKVGELQYIGFTQDSMQIPKENIVFSLPQNKGGSIFG</sequence>
<keyword evidence="3" id="KW-1185">Reference proteome</keyword>
<name>A0ABW9UI21_9BACL</name>
<dbReference type="InterPro" id="IPR027417">
    <property type="entry name" value="P-loop_NTPase"/>
</dbReference>
<accession>A0ABW9UI21</accession>
<comment type="caution">
    <text evidence="2">The sequence shown here is derived from an EMBL/GenBank/DDBJ whole genome shotgun (WGS) entry which is preliminary data.</text>
</comment>
<organism evidence="2 3">
    <name type="scientific">Paenibacillus anseongense</name>
    <dbReference type="NCBI Taxonomy" id="2682845"/>
    <lineage>
        <taxon>Bacteria</taxon>
        <taxon>Bacillati</taxon>
        <taxon>Bacillota</taxon>
        <taxon>Bacilli</taxon>
        <taxon>Bacillales</taxon>
        <taxon>Paenibacillaceae</taxon>
        <taxon>Paenibacillus</taxon>
    </lineage>
</organism>
<dbReference type="SUPFAM" id="SSF52540">
    <property type="entry name" value="P-loop containing nucleoside triphosphate hydrolases"/>
    <property type="match status" value="1"/>
</dbReference>
<dbReference type="EMBL" id="WSEM01000034">
    <property type="protein sequence ID" value="MVQ39528.1"/>
    <property type="molecule type" value="Genomic_DNA"/>
</dbReference>
<evidence type="ECO:0000313" key="2">
    <source>
        <dbReference type="EMBL" id="MVQ39528.1"/>
    </source>
</evidence>
<gene>
    <name evidence="2" type="ORF">GON05_33555</name>
</gene>
<dbReference type="Proteomes" id="UP000467637">
    <property type="component" value="Unassembled WGS sequence"/>
</dbReference>